<dbReference type="EMBL" id="LS991952">
    <property type="protein sequence ID" value="SYV95233.1"/>
    <property type="molecule type" value="Genomic_DNA"/>
</dbReference>
<accession>A0A3B0Q3N1</accession>
<feature type="domain" description="Haemagglutinin Mycoplasma" evidence="1">
    <location>
        <begin position="2"/>
        <end position="38"/>
    </location>
</feature>
<keyword evidence="2" id="KW-0449">Lipoprotein</keyword>
<sequence>MQNAHTTLHLKKGLNKVVISGVSNGDTPYIGNLTFTLNNNPSSNTESETRQST</sequence>
<dbReference type="AlphaFoldDB" id="A0A3B0Q3N1"/>
<organism evidence="2 3">
    <name type="scientific">Mycoplasmoides gallisepticum</name>
    <name type="common">Mycoplasma gallisepticum</name>
    <dbReference type="NCBI Taxonomy" id="2096"/>
    <lineage>
        <taxon>Bacteria</taxon>
        <taxon>Bacillati</taxon>
        <taxon>Mycoplasmatota</taxon>
        <taxon>Mycoplasmoidales</taxon>
        <taxon>Mycoplasmoidaceae</taxon>
        <taxon>Mycoplasmoides</taxon>
    </lineage>
</organism>
<reference evidence="3" key="1">
    <citation type="submission" date="2018-06" db="EMBL/GenBank/DDBJ databases">
        <authorList>
            <consortium name="Pathogen Informatics"/>
        </authorList>
    </citation>
    <scope>NUCLEOTIDE SEQUENCE [LARGE SCALE GENOMIC DNA]</scope>
    <source>
        <strain evidence="3">NCTC10115</strain>
    </source>
</reference>
<name>A0A3B0Q3N1_MYCGL</name>
<evidence type="ECO:0000313" key="2">
    <source>
        <dbReference type="EMBL" id="SYV95233.1"/>
    </source>
</evidence>
<dbReference type="InterPro" id="IPR008692">
    <property type="entry name" value="Hemogglutn_Mycoplasma"/>
</dbReference>
<evidence type="ECO:0000259" key="1">
    <source>
        <dbReference type="Pfam" id="PF05692"/>
    </source>
</evidence>
<dbReference type="Pfam" id="PF05692">
    <property type="entry name" value="Myco_haema"/>
    <property type="match status" value="1"/>
</dbReference>
<evidence type="ECO:0000313" key="3">
    <source>
        <dbReference type="Proteomes" id="UP000260136"/>
    </source>
</evidence>
<protein>
    <submittedName>
        <fullName evidence="2">Lipoprotein and hemagglutinin (VlhA) family protein</fullName>
    </submittedName>
</protein>
<proteinExistence type="predicted"/>
<dbReference type="Proteomes" id="UP000260136">
    <property type="component" value="Chromosome"/>
</dbReference>
<gene>
    <name evidence="2" type="ORF">NCTC10115_01308</name>
</gene>